<dbReference type="GO" id="GO:0000978">
    <property type="term" value="F:RNA polymerase II cis-regulatory region sequence-specific DNA binding"/>
    <property type="evidence" value="ECO:0007669"/>
    <property type="project" value="TreeGrafter"/>
</dbReference>
<name>A0AAV4FJ50_9GAST</name>
<evidence type="ECO:0000259" key="7">
    <source>
        <dbReference type="PROSITE" id="PS51818"/>
    </source>
</evidence>
<evidence type="ECO:0000256" key="4">
    <source>
        <dbReference type="ARBA" id="ARBA00023155"/>
    </source>
</evidence>
<evidence type="ECO:0000313" key="9">
    <source>
        <dbReference type="Proteomes" id="UP000762676"/>
    </source>
</evidence>
<keyword evidence="6" id="KW-0539">Nucleus</keyword>
<dbReference type="SUPFAM" id="SSF46689">
    <property type="entry name" value="Homeodomain-like"/>
    <property type="match status" value="1"/>
</dbReference>
<dbReference type="PROSITE" id="PS51818">
    <property type="entry name" value="HOMEO_PROSPERO"/>
    <property type="match status" value="1"/>
</dbReference>
<dbReference type="GO" id="GO:0000981">
    <property type="term" value="F:DNA-binding transcription factor activity, RNA polymerase II-specific"/>
    <property type="evidence" value="ECO:0007669"/>
    <property type="project" value="TreeGrafter"/>
</dbReference>
<dbReference type="InterPro" id="IPR037131">
    <property type="entry name" value="Homeo_prospero_dom_sf"/>
</dbReference>
<evidence type="ECO:0000256" key="1">
    <source>
        <dbReference type="ARBA" id="ARBA00004123"/>
    </source>
</evidence>
<evidence type="ECO:0000256" key="6">
    <source>
        <dbReference type="ARBA" id="ARBA00023242"/>
    </source>
</evidence>
<keyword evidence="9" id="KW-1185">Reference proteome</keyword>
<evidence type="ECO:0000313" key="8">
    <source>
        <dbReference type="EMBL" id="GFR72775.1"/>
    </source>
</evidence>
<comment type="subcellular location">
    <subcellularLocation>
        <location evidence="1">Nucleus</location>
    </subcellularLocation>
</comment>
<organism evidence="8 9">
    <name type="scientific">Elysia marginata</name>
    <dbReference type="NCBI Taxonomy" id="1093978"/>
    <lineage>
        <taxon>Eukaryota</taxon>
        <taxon>Metazoa</taxon>
        <taxon>Spiralia</taxon>
        <taxon>Lophotrochozoa</taxon>
        <taxon>Mollusca</taxon>
        <taxon>Gastropoda</taxon>
        <taxon>Heterobranchia</taxon>
        <taxon>Euthyneura</taxon>
        <taxon>Panpulmonata</taxon>
        <taxon>Sacoglossa</taxon>
        <taxon>Placobranchoidea</taxon>
        <taxon>Plakobranchidae</taxon>
        <taxon>Elysia</taxon>
    </lineage>
</organism>
<dbReference type="Gene3D" id="1.10.10.500">
    <property type="entry name" value="Homeo-prospero domain"/>
    <property type="match status" value="1"/>
</dbReference>
<accession>A0AAV4FJ50</accession>
<keyword evidence="5" id="KW-0804">Transcription</keyword>
<evidence type="ECO:0000256" key="2">
    <source>
        <dbReference type="ARBA" id="ARBA00023015"/>
    </source>
</evidence>
<dbReference type="PANTHER" id="PTHR12198:SF0">
    <property type="entry name" value="HOMEOBOX PROTEIN PROSPERO"/>
    <property type="match status" value="1"/>
</dbReference>
<comment type="caution">
    <text evidence="8">The sequence shown here is derived from an EMBL/GenBank/DDBJ whole genome shotgun (WGS) entry which is preliminary data.</text>
</comment>
<reference evidence="8 9" key="1">
    <citation type="journal article" date="2021" name="Elife">
        <title>Chloroplast acquisition without the gene transfer in kleptoplastic sea slugs, Plakobranchus ocellatus.</title>
        <authorList>
            <person name="Maeda T."/>
            <person name="Takahashi S."/>
            <person name="Yoshida T."/>
            <person name="Shimamura S."/>
            <person name="Takaki Y."/>
            <person name="Nagai Y."/>
            <person name="Toyoda A."/>
            <person name="Suzuki Y."/>
            <person name="Arimoto A."/>
            <person name="Ishii H."/>
            <person name="Satoh N."/>
            <person name="Nishiyama T."/>
            <person name="Hasebe M."/>
            <person name="Maruyama T."/>
            <person name="Minagawa J."/>
            <person name="Obokata J."/>
            <person name="Shigenobu S."/>
        </authorList>
    </citation>
    <scope>NUCLEOTIDE SEQUENCE [LARGE SCALE GENOMIC DNA]</scope>
</reference>
<dbReference type="Pfam" id="PF05044">
    <property type="entry name" value="HPD"/>
    <property type="match status" value="1"/>
</dbReference>
<keyword evidence="4 8" id="KW-0371">Homeobox</keyword>
<dbReference type="InterPro" id="IPR009057">
    <property type="entry name" value="Homeodomain-like_sf"/>
</dbReference>
<keyword evidence="2" id="KW-0805">Transcription regulation</keyword>
<dbReference type="InterPro" id="IPR023082">
    <property type="entry name" value="Homeo_prospero_dom"/>
</dbReference>
<dbReference type="Proteomes" id="UP000762676">
    <property type="component" value="Unassembled WGS sequence"/>
</dbReference>
<feature type="domain" description="Prospero" evidence="7">
    <location>
        <begin position="1"/>
        <end position="144"/>
    </location>
</feature>
<evidence type="ECO:0000256" key="5">
    <source>
        <dbReference type="ARBA" id="ARBA00023163"/>
    </source>
</evidence>
<dbReference type="PANTHER" id="PTHR12198">
    <property type="entry name" value="HOMEOBOX PROTEIN PROSPERO/PROX-1/CEH-26"/>
    <property type="match status" value="1"/>
</dbReference>
<dbReference type="GO" id="GO:0005634">
    <property type="term" value="C:nucleus"/>
    <property type="evidence" value="ECO:0007669"/>
    <property type="project" value="UniProtKB-SubCell"/>
</dbReference>
<dbReference type="GO" id="GO:0007399">
    <property type="term" value="P:nervous system development"/>
    <property type="evidence" value="ECO:0007669"/>
    <property type="project" value="UniProtKB-ARBA"/>
</dbReference>
<gene>
    <name evidence="8" type="ORF">ElyMa_003850900</name>
</gene>
<dbReference type="GO" id="GO:0048468">
    <property type="term" value="P:cell development"/>
    <property type="evidence" value="ECO:0007669"/>
    <property type="project" value="UniProtKB-ARBA"/>
</dbReference>
<dbReference type="EMBL" id="BMAT01007851">
    <property type="protein sequence ID" value="GFR72775.1"/>
    <property type="molecule type" value="Genomic_DNA"/>
</dbReference>
<evidence type="ECO:0000256" key="3">
    <source>
        <dbReference type="ARBA" id="ARBA00023125"/>
    </source>
</evidence>
<protein>
    <submittedName>
        <fullName evidence="8">Homeobox protein prospero</fullName>
    </submittedName>
</protein>
<sequence length="146" mass="16976">MCQQEGDKVFRGDNHALLGYKVRGIPSPGCCDIVLNWEFFYIQMEKYARQALAEGVKSDEELIVTVDSELFRHLNLHYNRNNQIEVPQNFLVATQAALREFFKSVQANKDSEPSWKKAIYKIIARMDETLPDFFKAPNWMEQLGDQ</sequence>
<dbReference type="AlphaFoldDB" id="A0AAV4FJ50"/>
<dbReference type="InterPro" id="IPR039350">
    <property type="entry name" value="Prospero_homeodomain"/>
</dbReference>
<keyword evidence="3 8" id="KW-0238">DNA-binding</keyword>
<proteinExistence type="predicted"/>